<dbReference type="Proteomes" id="UP000824101">
    <property type="component" value="Unassembled WGS sequence"/>
</dbReference>
<evidence type="ECO:0000256" key="2">
    <source>
        <dbReference type="ARBA" id="ARBA00005638"/>
    </source>
</evidence>
<feature type="domain" description="Porphobilinogen deaminase C-terminal" evidence="9">
    <location>
        <begin position="251"/>
        <end position="314"/>
    </location>
</feature>
<dbReference type="Gene3D" id="3.30.160.40">
    <property type="entry name" value="Porphobilinogen deaminase, C-terminal domain"/>
    <property type="match status" value="1"/>
</dbReference>
<accession>A0A9D2K5J2</accession>
<organism evidence="10 11">
    <name type="scientific">Candidatus Lachnoclostridium stercorigallinarum</name>
    <dbReference type="NCBI Taxonomy" id="2838634"/>
    <lineage>
        <taxon>Bacteria</taxon>
        <taxon>Bacillati</taxon>
        <taxon>Bacillota</taxon>
        <taxon>Clostridia</taxon>
        <taxon>Lachnospirales</taxon>
        <taxon>Lachnospiraceae</taxon>
    </lineage>
</organism>
<dbReference type="GO" id="GO:0004418">
    <property type="term" value="F:hydroxymethylbilane synthase activity"/>
    <property type="evidence" value="ECO:0007669"/>
    <property type="project" value="UniProtKB-UniRule"/>
</dbReference>
<evidence type="ECO:0000256" key="6">
    <source>
        <dbReference type="HAMAP-Rule" id="MF_00260"/>
    </source>
</evidence>
<evidence type="ECO:0000256" key="5">
    <source>
        <dbReference type="ARBA" id="ARBA00048169"/>
    </source>
</evidence>
<dbReference type="InterPro" id="IPR022417">
    <property type="entry name" value="Porphobilin_deaminase_N"/>
</dbReference>
<sequence>MAENREKRTVRIGTRKSALAVVQTRLVAEAIEKTCSRAKAELVTRETMGDRILNKPLLEFGGKGVFVSEFEQGLTDGTIDLAVHSAKDMPMELGEGLAILAVPEREDPRDVLVVRKGTVLSGRDEVVVGTSSPRRAVQIRELGSKLWDRAAVRCEVLRGNVNTRLRKLGEGGYDAIILAAAGLKRLGFLDSREEVSQGEFQEDGRFFQYQYLDCESFIPAGGQGILAVEGRESDEEIREICGRLEDRDARICLETERKVLRLLNAGCHEPIGVYTRMAETGEIELFGICGRGGIIRRTHRKAAAELAGELAEAAAAELAGEMEMPTAGEPAGRRVSVGQTGELPENGQETSRKTERSS</sequence>
<dbReference type="HAMAP" id="MF_00260">
    <property type="entry name" value="Porphobil_deam"/>
    <property type="match status" value="1"/>
</dbReference>
<evidence type="ECO:0000256" key="3">
    <source>
        <dbReference type="ARBA" id="ARBA00022679"/>
    </source>
</evidence>
<dbReference type="InterPro" id="IPR036803">
    <property type="entry name" value="Porphobilinogen_deaminase_C_sf"/>
</dbReference>
<feature type="domain" description="Porphobilinogen deaminase N-terminal" evidence="8">
    <location>
        <begin position="10"/>
        <end position="238"/>
    </location>
</feature>
<reference evidence="10" key="1">
    <citation type="journal article" date="2021" name="PeerJ">
        <title>Extensive microbial diversity within the chicken gut microbiome revealed by metagenomics and culture.</title>
        <authorList>
            <person name="Gilroy R."/>
            <person name="Ravi A."/>
            <person name="Getino M."/>
            <person name="Pursley I."/>
            <person name="Horton D.L."/>
            <person name="Alikhan N.F."/>
            <person name="Baker D."/>
            <person name="Gharbi K."/>
            <person name="Hall N."/>
            <person name="Watson M."/>
            <person name="Adriaenssens E.M."/>
            <person name="Foster-Nyarko E."/>
            <person name="Jarju S."/>
            <person name="Secka A."/>
            <person name="Antonio M."/>
            <person name="Oren A."/>
            <person name="Chaudhuri R.R."/>
            <person name="La Ragione R."/>
            <person name="Hildebrand F."/>
            <person name="Pallen M.J."/>
        </authorList>
    </citation>
    <scope>NUCLEOTIDE SEQUENCE</scope>
    <source>
        <strain evidence="10">ChiBcec1-1093</strain>
    </source>
</reference>
<feature type="modified residue" description="S-(dipyrrolylmethanemethyl)cysteine" evidence="6">
    <location>
        <position position="267"/>
    </location>
</feature>
<comment type="subunit">
    <text evidence="6">Monomer.</text>
</comment>
<evidence type="ECO:0000259" key="8">
    <source>
        <dbReference type="Pfam" id="PF01379"/>
    </source>
</evidence>
<evidence type="ECO:0000256" key="4">
    <source>
        <dbReference type="ARBA" id="ARBA00023244"/>
    </source>
</evidence>
<dbReference type="GO" id="GO:0006782">
    <property type="term" value="P:protoporphyrinogen IX biosynthetic process"/>
    <property type="evidence" value="ECO:0007669"/>
    <property type="project" value="UniProtKB-UniRule"/>
</dbReference>
<dbReference type="EMBL" id="DXBC01000100">
    <property type="protein sequence ID" value="HIZ79416.1"/>
    <property type="molecule type" value="Genomic_DNA"/>
</dbReference>
<dbReference type="PIRSF" id="PIRSF001438">
    <property type="entry name" value="4pyrrol_synth_OHMeBilane_synth"/>
    <property type="match status" value="1"/>
</dbReference>
<comment type="catalytic activity">
    <reaction evidence="5 6">
        <text>4 porphobilinogen + H2O = hydroxymethylbilane + 4 NH4(+)</text>
        <dbReference type="Rhea" id="RHEA:13185"/>
        <dbReference type="ChEBI" id="CHEBI:15377"/>
        <dbReference type="ChEBI" id="CHEBI:28938"/>
        <dbReference type="ChEBI" id="CHEBI:57845"/>
        <dbReference type="ChEBI" id="CHEBI:58126"/>
        <dbReference type="EC" id="2.5.1.61"/>
    </reaction>
</comment>
<reference evidence="10" key="2">
    <citation type="submission" date="2021-04" db="EMBL/GenBank/DDBJ databases">
        <authorList>
            <person name="Gilroy R."/>
        </authorList>
    </citation>
    <scope>NUCLEOTIDE SEQUENCE</scope>
    <source>
        <strain evidence="10">ChiBcec1-1093</strain>
    </source>
</reference>
<dbReference type="PRINTS" id="PR00151">
    <property type="entry name" value="PORPHBDMNASE"/>
</dbReference>
<gene>
    <name evidence="6 10" type="primary">hemC</name>
    <name evidence="10" type="ORF">IAA17_06470</name>
</gene>
<protein>
    <recommendedName>
        <fullName evidence="6">Porphobilinogen deaminase</fullName>
        <shortName evidence="6">PBG</shortName>
        <ecNumber evidence="6">2.5.1.61</ecNumber>
    </recommendedName>
    <alternativeName>
        <fullName evidence="6">Hydroxymethylbilane synthase</fullName>
        <shortName evidence="6">HMBS</shortName>
    </alternativeName>
    <alternativeName>
        <fullName evidence="6">Pre-uroporphyrinogen synthase</fullName>
    </alternativeName>
</protein>
<evidence type="ECO:0000313" key="11">
    <source>
        <dbReference type="Proteomes" id="UP000824101"/>
    </source>
</evidence>
<evidence type="ECO:0000259" key="9">
    <source>
        <dbReference type="Pfam" id="PF03900"/>
    </source>
</evidence>
<dbReference type="PANTHER" id="PTHR11557">
    <property type="entry name" value="PORPHOBILINOGEN DEAMINASE"/>
    <property type="match status" value="1"/>
</dbReference>
<comment type="miscellaneous">
    <text evidence="6">The porphobilinogen subunits are added to the dipyrromethane group.</text>
</comment>
<comment type="function">
    <text evidence="1 6">Tetrapolymerization of the monopyrrole PBG into the hydroxymethylbilane pre-uroporphyrinogen in several discrete steps.</text>
</comment>
<keyword evidence="3 6" id="KW-0808">Transferase</keyword>
<feature type="region of interest" description="Disordered" evidence="7">
    <location>
        <begin position="320"/>
        <end position="358"/>
    </location>
</feature>
<dbReference type="AlphaFoldDB" id="A0A9D2K5J2"/>
<dbReference type="InterPro" id="IPR022418">
    <property type="entry name" value="Porphobilinogen_deaminase_C"/>
</dbReference>
<dbReference type="SUPFAM" id="SSF53850">
    <property type="entry name" value="Periplasmic binding protein-like II"/>
    <property type="match status" value="1"/>
</dbReference>
<dbReference type="CDD" id="cd13647">
    <property type="entry name" value="PBP2_PBGD_2"/>
    <property type="match status" value="1"/>
</dbReference>
<dbReference type="SUPFAM" id="SSF54782">
    <property type="entry name" value="Porphobilinogen deaminase (hydroxymethylbilane synthase), C-terminal domain"/>
    <property type="match status" value="1"/>
</dbReference>
<keyword evidence="4 6" id="KW-0627">Porphyrin biosynthesis</keyword>
<comment type="similarity">
    <text evidence="2 6">Belongs to the HMBS family.</text>
</comment>
<comment type="cofactor">
    <cofactor evidence="6">
        <name>dipyrromethane</name>
        <dbReference type="ChEBI" id="CHEBI:60342"/>
    </cofactor>
    <text evidence="6">Binds 1 dipyrromethane group covalently.</text>
</comment>
<comment type="caution">
    <text evidence="10">The sequence shown here is derived from an EMBL/GenBank/DDBJ whole genome shotgun (WGS) entry which is preliminary data.</text>
</comment>
<dbReference type="GO" id="GO:0005737">
    <property type="term" value="C:cytoplasm"/>
    <property type="evidence" value="ECO:0007669"/>
    <property type="project" value="UniProtKB-UniRule"/>
</dbReference>
<name>A0A9D2K5J2_9FIRM</name>
<dbReference type="PANTHER" id="PTHR11557:SF0">
    <property type="entry name" value="PORPHOBILINOGEN DEAMINASE"/>
    <property type="match status" value="1"/>
</dbReference>
<dbReference type="Gene3D" id="3.40.190.10">
    <property type="entry name" value="Periplasmic binding protein-like II"/>
    <property type="match status" value="2"/>
</dbReference>
<proteinExistence type="inferred from homology"/>
<dbReference type="NCBIfam" id="TIGR00212">
    <property type="entry name" value="hemC"/>
    <property type="match status" value="1"/>
</dbReference>
<dbReference type="Pfam" id="PF03900">
    <property type="entry name" value="Porphobil_deamC"/>
    <property type="match status" value="1"/>
</dbReference>
<evidence type="ECO:0000256" key="7">
    <source>
        <dbReference type="SAM" id="MobiDB-lite"/>
    </source>
</evidence>
<dbReference type="EC" id="2.5.1.61" evidence="6"/>
<dbReference type="InterPro" id="IPR000860">
    <property type="entry name" value="HemC"/>
</dbReference>
<dbReference type="Pfam" id="PF01379">
    <property type="entry name" value="Porphobil_deam"/>
    <property type="match status" value="1"/>
</dbReference>
<evidence type="ECO:0000313" key="10">
    <source>
        <dbReference type="EMBL" id="HIZ79416.1"/>
    </source>
</evidence>
<evidence type="ECO:0000256" key="1">
    <source>
        <dbReference type="ARBA" id="ARBA00002869"/>
    </source>
</evidence>